<comment type="caution">
    <text evidence="2">The sequence shown here is derived from an EMBL/GenBank/DDBJ whole genome shotgun (WGS) entry which is preliminary data.</text>
</comment>
<proteinExistence type="predicted"/>
<reference evidence="2" key="1">
    <citation type="submission" date="2021-03" db="EMBL/GenBank/DDBJ databases">
        <title>Comparative genomics and phylogenomic investigation of the class Geoglossomycetes provide insights into ecological specialization and systematics.</title>
        <authorList>
            <person name="Melie T."/>
            <person name="Pirro S."/>
            <person name="Miller A.N."/>
            <person name="Quandt A."/>
        </authorList>
    </citation>
    <scope>NUCLEOTIDE SEQUENCE</scope>
    <source>
        <strain evidence="2">CAQ_001_2017</strain>
    </source>
</reference>
<feature type="region of interest" description="Disordered" evidence="1">
    <location>
        <begin position="307"/>
        <end position="367"/>
    </location>
</feature>
<evidence type="ECO:0000313" key="3">
    <source>
        <dbReference type="Proteomes" id="UP000750711"/>
    </source>
</evidence>
<gene>
    <name evidence="2" type="ORF">GP486_000562</name>
</gene>
<feature type="region of interest" description="Disordered" evidence="1">
    <location>
        <begin position="175"/>
        <end position="222"/>
    </location>
</feature>
<organism evidence="2 3">
    <name type="scientific">Trichoglossum hirsutum</name>
    <dbReference type="NCBI Taxonomy" id="265104"/>
    <lineage>
        <taxon>Eukaryota</taxon>
        <taxon>Fungi</taxon>
        <taxon>Dikarya</taxon>
        <taxon>Ascomycota</taxon>
        <taxon>Pezizomycotina</taxon>
        <taxon>Geoglossomycetes</taxon>
        <taxon>Geoglossales</taxon>
        <taxon>Geoglossaceae</taxon>
        <taxon>Trichoglossum</taxon>
    </lineage>
</organism>
<evidence type="ECO:0008006" key="4">
    <source>
        <dbReference type="Google" id="ProtNLM"/>
    </source>
</evidence>
<feature type="compositionally biased region" description="Basic and acidic residues" evidence="1">
    <location>
        <begin position="191"/>
        <end position="208"/>
    </location>
</feature>
<feature type="compositionally biased region" description="Low complexity" evidence="1">
    <location>
        <begin position="343"/>
        <end position="357"/>
    </location>
</feature>
<dbReference type="Gene3D" id="3.40.50.1010">
    <property type="entry name" value="5'-nuclease"/>
    <property type="match status" value="1"/>
</dbReference>
<evidence type="ECO:0000313" key="2">
    <source>
        <dbReference type="EMBL" id="KAH0566041.1"/>
    </source>
</evidence>
<sequence>MSCRQTQRLAIARLRYNVHELQTKVDHSRTLKPPTKKIFHCFIDETAVTDGISDIKAWVAERAINITVPLCTLDQLDSLKKGSAQVNVNAREAIRFFDRAQSGRGKNPVLGVKMQAPTEQYATWAEVEKYLAPEHRSSVGEQVLSLAQDLDGTLNTKELELDSFGYVAGRPISPSSATTVSSANSQKGSKTVHDSLTSEHASEPKESEANTTIHGHKRGDSSSAIRVPRYIQPLLNCALWRIHKEPFSSGGLVSFLLVTNDLETLSWAQKFGISVKRLDQLGQAIKLEEADYKSRLSFFEKNKAISKSRNDEAEVQRSRAPSSPRRDTRPPMGHQDNRPTAQNSSSSVTIISPNSFSRGIEHKHPDLSDDFIPRGLMDPDSFGHSPFILKKPKEDFILKSGTPREASRGKGKLWEP</sequence>
<keyword evidence="3" id="KW-1185">Reference proteome</keyword>
<name>A0A9P8RTI9_9PEZI</name>
<feature type="compositionally biased region" description="Basic and acidic residues" evidence="1">
    <location>
        <begin position="307"/>
        <end position="317"/>
    </location>
</feature>
<dbReference type="EMBL" id="JAGHQM010000039">
    <property type="protein sequence ID" value="KAH0566041.1"/>
    <property type="molecule type" value="Genomic_DNA"/>
</dbReference>
<evidence type="ECO:0000256" key="1">
    <source>
        <dbReference type="SAM" id="MobiDB-lite"/>
    </source>
</evidence>
<dbReference type="AlphaFoldDB" id="A0A9P8RTI9"/>
<accession>A0A9P8RTI9</accession>
<dbReference type="Proteomes" id="UP000750711">
    <property type="component" value="Unassembled WGS sequence"/>
</dbReference>
<feature type="compositionally biased region" description="Polar residues" evidence="1">
    <location>
        <begin position="175"/>
        <end position="190"/>
    </location>
</feature>
<protein>
    <recommendedName>
        <fullName evidence="4">PIN domain-containing protein</fullName>
    </recommendedName>
</protein>